<organism evidence="2 3">
    <name type="scientific">Croceibacterium mercuriale</name>
    <dbReference type="NCBI Taxonomy" id="1572751"/>
    <lineage>
        <taxon>Bacteria</taxon>
        <taxon>Pseudomonadati</taxon>
        <taxon>Pseudomonadota</taxon>
        <taxon>Alphaproteobacteria</taxon>
        <taxon>Sphingomonadales</taxon>
        <taxon>Erythrobacteraceae</taxon>
        <taxon>Croceibacterium</taxon>
    </lineage>
</organism>
<evidence type="ECO:0000256" key="1">
    <source>
        <dbReference type="SAM" id="Phobius"/>
    </source>
</evidence>
<keyword evidence="1" id="KW-1133">Transmembrane helix</keyword>
<dbReference type="EMBL" id="JTDN01000002">
    <property type="protein sequence ID" value="KHL25076.1"/>
    <property type="molecule type" value="Genomic_DNA"/>
</dbReference>
<sequence length="129" mass="14304">MPRINPLSGGRDPQAVRARVEALEHLLERAFTVPGINRPIGLDAIIGLVPVAGDLVAAAMGSYLIWEARNLGMSRWQLARMAGNLALDTTVGAVPVAGDLFDWLFRSNTRNLRIIRRHLDKHHPIIEQR</sequence>
<evidence type="ECO:0000313" key="3">
    <source>
        <dbReference type="Proteomes" id="UP000030988"/>
    </source>
</evidence>
<evidence type="ECO:0000313" key="2">
    <source>
        <dbReference type="EMBL" id="KHL25076.1"/>
    </source>
</evidence>
<dbReference type="PANTHER" id="PTHR35519">
    <property type="entry name" value="MEMBRANE PROTEINS"/>
    <property type="match status" value="1"/>
</dbReference>
<dbReference type="STRING" id="1572751.PK98_11010"/>
<keyword evidence="3" id="KW-1185">Reference proteome</keyword>
<name>A0A0B2BZE9_9SPHN</name>
<dbReference type="AlphaFoldDB" id="A0A0B2BZE9"/>
<protein>
    <recommendedName>
        <fullName evidence="4">DUF4112 domain-containing protein</fullName>
    </recommendedName>
</protein>
<proteinExistence type="predicted"/>
<keyword evidence="1" id="KW-0472">Membrane</keyword>
<accession>A0A0B2BZE9</accession>
<reference evidence="2 3" key="1">
    <citation type="submission" date="2014-11" db="EMBL/GenBank/DDBJ databases">
        <title>Draft genome sequence of Kirrobacter mercurialis.</title>
        <authorList>
            <person name="Coil D.A."/>
            <person name="Eisen J.A."/>
        </authorList>
    </citation>
    <scope>NUCLEOTIDE SEQUENCE [LARGE SCALE GENOMIC DNA]</scope>
    <source>
        <strain evidence="2 3">Coronado</strain>
    </source>
</reference>
<keyword evidence="1" id="KW-0812">Transmembrane</keyword>
<feature type="transmembrane region" description="Helical" evidence="1">
    <location>
        <begin position="44"/>
        <end position="66"/>
    </location>
</feature>
<dbReference type="Pfam" id="PF13430">
    <property type="entry name" value="DUF4112"/>
    <property type="match status" value="1"/>
</dbReference>
<gene>
    <name evidence="2" type="ORF">PK98_11010</name>
</gene>
<dbReference type="PANTHER" id="PTHR35519:SF2">
    <property type="entry name" value="PH DOMAIN PROTEIN"/>
    <property type="match status" value="1"/>
</dbReference>
<dbReference type="Proteomes" id="UP000030988">
    <property type="component" value="Unassembled WGS sequence"/>
</dbReference>
<comment type="caution">
    <text evidence="2">The sequence shown here is derived from an EMBL/GenBank/DDBJ whole genome shotgun (WGS) entry which is preliminary data.</text>
</comment>
<dbReference type="InterPro" id="IPR025187">
    <property type="entry name" value="DUF4112"/>
</dbReference>
<evidence type="ECO:0008006" key="4">
    <source>
        <dbReference type="Google" id="ProtNLM"/>
    </source>
</evidence>